<reference evidence="1 2" key="1">
    <citation type="submission" date="2017-04" db="EMBL/GenBank/DDBJ databases">
        <title>Characterization, genome and methylation analysis of a phthalic acid esters degrading strain Sphingobium yanoikuyae SHJ.</title>
        <authorList>
            <person name="Feng L."/>
        </authorList>
    </citation>
    <scope>NUCLEOTIDE SEQUENCE [LARGE SCALE GENOMIC DNA]</scope>
    <source>
        <strain evidence="1 2">SHJ</strain>
    </source>
</reference>
<evidence type="ECO:0000313" key="1">
    <source>
        <dbReference type="EMBL" id="ATP17953.1"/>
    </source>
</evidence>
<gene>
    <name evidence="1" type="ORF">BV87_05855</name>
</gene>
<protein>
    <submittedName>
        <fullName evidence="1">Uncharacterized protein</fullName>
    </submittedName>
</protein>
<evidence type="ECO:0000313" key="2">
    <source>
        <dbReference type="Proteomes" id="UP000037029"/>
    </source>
</evidence>
<dbReference type="AlphaFoldDB" id="A0A0J9CZR5"/>
<dbReference type="EMBL" id="CP020925">
    <property type="protein sequence ID" value="ATP17953.1"/>
    <property type="molecule type" value="Genomic_DNA"/>
</dbReference>
<name>A0A0J9CZR5_SPHYA</name>
<organism evidence="1 2">
    <name type="scientific">Sphingobium yanoikuyae</name>
    <name type="common">Sphingomonas yanoikuyae</name>
    <dbReference type="NCBI Taxonomy" id="13690"/>
    <lineage>
        <taxon>Bacteria</taxon>
        <taxon>Pseudomonadati</taxon>
        <taxon>Pseudomonadota</taxon>
        <taxon>Alphaproteobacteria</taxon>
        <taxon>Sphingomonadales</taxon>
        <taxon>Sphingomonadaceae</taxon>
        <taxon>Sphingobium</taxon>
    </lineage>
</organism>
<dbReference type="Proteomes" id="UP000037029">
    <property type="component" value="Chromosome"/>
</dbReference>
<sequence length="86" mass="9494">MLHDLTAQIVKQVGIVVIGYVGEVDQAADDIIFRAIFEKIALRHADGMPLISPQILRPECFIGCHIGHAAKIKREGPEPRFDLSFG</sequence>
<proteinExistence type="predicted"/>
<accession>A0A0J9CZR5</accession>